<dbReference type="InterPro" id="IPR027385">
    <property type="entry name" value="Beta-barrel_OMP"/>
</dbReference>
<proteinExistence type="predicted"/>
<sequence>MRLLFAAALLICLPATAFAQDKPTFAGPYAGPEAGVLIHGFRLGDDVSSRKYVGAGLAGGGFAGIMLPASESLRLGGEVAVQAGGGTVRSQQIFAFYEQKARWGYSVTARAGYVVGDRTMVFAEAGYGGYCYDVRLANVIDDDGNGPSGLVGGIGIERQIGRNIGIRLRAQAGQEHGRILIGLPIRF</sequence>
<feature type="chain" id="PRO_5001981803" description="Outer membrane protein beta-barrel domain-containing protein" evidence="2">
    <location>
        <begin position="20"/>
        <end position="187"/>
    </location>
</feature>
<gene>
    <name evidence="4" type="ORF">SP5_024_00110</name>
</gene>
<feature type="domain" description="Outer membrane protein beta-barrel" evidence="3">
    <location>
        <begin position="5"/>
        <end position="170"/>
    </location>
</feature>
<protein>
    <recommendedName>
        <fullName evidence="3">Outer membrane protein beta-barrel domain-containing protein</fullName>
    </recommendedName>
</protein>
<dbReference type="Gene3D" id="2.40.160.20">
    <property type="match status" value="1"/>
</dbReference>
<name>A0A0A1W4T7_9SPHN</name>
<accession>A0A0A1W4T7</accession>
<dbReference type="Proteomes" id="UP000032305">
    <property type="component" value="Unassembled WGS sequence"/>
</dbReference>
<evidence type="ECO:0000313" key="4">
    <source>
        <dbReference type="EMBL" id="GAM00182.1"/>
    </source>
</evidence>
<keyword evidence="1 2" id="KW-0732">Signal</keyword>
<dbReference type="RefSeq" id="WP_042484639.1">
    <property type="nucleotide sequence ID" value="NZ_BBPI01000024.1"/>
</dbReference>
<dbReference type="AlphaFoldDB" id="A0A0A1W4T7"/>
<keyword evidence="5" id="KW-1185">Reference proteome</keyword>
<dbReference type="SUPFAM" id="SSF56925">
    <property type="entry name" value="OMPA-like"/>
    <property type="match status" value="1"/>
</dbReference>
<dbReference type="InterPro" id="IPR011250">
    <property type="entry name" value="OMP/PagP_B-barrel"/>
</dbReference>
<feature type="signal peptide" evidence="2">
    <location>
        <begin position="1"/>
        <end position="19"/>
    </location>
</feature>
<organism evidence="4 5">
    <name type="scientific">Sphingomonas parapaucimobilis NBRC 15100</name>
    <dbReference type="NCBI Taxonomy" id="1219049"/>
    <lineage>
        <taxon>Bacteria</taxon>
        <taxon>Pseudomonadati</taxon>
        <taxon>Pseudomonadota</taxon>
        <taxon>Alphaproteobacteria</taxon>
        <taxon>Sphingomonadales</taxon>
        <taxon>Sphingomonadaceae</taxon>
        <taxon>Sphingomonas</taxon>
    </lineage>
</organism>
<reference evidence="4 5" key="1">
    <citation type="submission" date="2014-11" db="EMBL/GenBank/DDBJ databases">
        <title>Whole genome shotgun sequence of Sphingomonas parapaucimobilis NBRC 15100.</title>
        <authorList>
            <person name="Katano-Makiyama Y."/>
            <person name="Hosoyama A."/>
            <person name="Hashimoto M."/>
            <person name="Hosoyama Y."/>
            <person name="Noguchi M."/>
            <person name="Numata M."/>
            <person name="Tsuchikane K."/>
            <person name="Hirakata S."/>
            <person name="Uohara A."/>
            <person name="Shimodaira J."/>
            <person name="Ohji S."/>
            <person name="Ichikawa N."/>
            <person name="Kimura A."/>
            <person name="Yamazoe A."/>
            <person name="Fujita N."/>
        </authorList>
    </citation>
    <scope>NUCLEOTIDE SEQUENCE [LARGE SCALE GENOMIC DNA]</scope>
    <source>
        <strain evidence="4 5">NBRC 15100</strain>
    </source>
</reference>
<comment type="caution">
    <text evidence="4">The sequence shown here is derived from an EMBL/GenBank/DDBJ whole genome shotgun (WGS) entry which is preliminary data.</text>
</comment>
<dbReference type="EMBL" id="BBPI01000024">
    <property type="protein sequence ID" value="GAM00182.1"/>
    <property type="molecule type" value="Genomic_DNA"/>
</dbReference>
<evidence type="ECO:0000259" key="3">
    <source>
        <dbReference type="Pfam" id="PF13505"/>
    </source>
</evidence>
<dbReference type="Pfam" id="PF13505">
    <property type="entry name" value="OMP_b-brl"/>
    <property type="match status" value="1"/>
</dbReference>
<evidence type="ECO:0000313" key="5">
    <source>
        <dbReference type="Proteomes" id="UP000032305"/>
    </source>
</evidence>
<evidence type="ECO:0000256" key="1">
    <source>
        <dbReference type="ARBA" id="ARBA00022729"/>
    </source>
</evidence>
<evidence type="ECO:0000256" key="2">
    <source>
        <dbReference type="SAM" id="SignalP"/>
    </source>
</evidence>
<dbReference type="eggNOG" id="ENOG50314FB">
    <property type="taxonomic scope" value="Bacteria"/>
</dbReference>